<evidence type="ECO:0000256" key="4">
    <source>
        <dbReference type="ARBA" id="ARBA00021110"/>
    </source>
</evidence>
<proteinExistence type="inferred from homology"/>
<evidence type="ECO:0000256" key="2">
    <source>
        <dbReference type="ARBA" id="ARBA00004115"/>
    </source>
</evidence>
<dbReference type="PIRSF" id="PIRSF016400">
    <property type="entry name" value="TRAP_beta"/>
    <property type="match status" value="1"/>
</dbReference>
<keyword evidence="10" id="KW-0325">Glycoprotein</keyword>
<dbReference type="Pfam" id="PF05753">
    <property type="entry name" value="TRAP_beta"/>
    <property type="match status" value="1"/>
</dbReference>
<comment type="subcellular location">
    <subcellularLocation>
        <location evidence="2">Endoplasmic reticulum membrane</location>
        <topology evidence="2">Single-pass type I membrane protein</topology>
    </subcellularLocation>
</comment>
<comment type="similarity">
    <text evidence="3">Belongs to the TRAP-beta family.</text>
</comment>
<evidence type="ECO:0000256" key="1">
    <source>
        <dbReference type="ARBA" id="ARBA00002838"/>
    </source>
</evidence>
<keyword evidence="5 11" id="KW-0812">Transmembrane</keyword>
<dbReference type="PANTHER" id="PTHR12861:SF3">
    <property type="entry name" value="TRANSLOCON-ASSOCIATED PROTEIN SUBUNIT BETA"/>
    <property type="match status" value="1"/>
</dbReference>
<accession>A0A0P6DBZ8</accession>
<dbReference type="GO" id="GO:0005789">
    <property type="term" value="C:endoplasmic reticulum membrane"/>
    <property type="evidence" value="ECO:0007669"/>
    <property type="project" value="UniProtKB-SubCell"/>
</dbReference>
<feature type="transmembrane region" description="Helical" evidence="11">
    <location>
        <begin position="189"/>
        <end position="209"/>
    </location>
</feature>
<evidence type="ECO:0000256" key="9">
    <source>
        <dbReference type="ARBA" id="ARBA00023136"/>
    </source>
</evidence>
<evidence type="ECO:0000256" key="11">
    <source>
        <dbReference type="SAM" id="Phobius"/>
    </source>
</evidence>
<dbReference type="OrthoDB" id="5860827at2759"/>
<keyword evidence="9 11" id="KW-0472">Membrane</keyword>
<protein>
    <recommendedName>
        <fullName evidence="4">Translocon-associated protein subunit beta</fullName>
    </recommendedName>
</protein>
<evidence type="ECO:0000256" key="10">
    <source>
        <dbReference type="ARBA" id="ARBA00023180"/>
    </source>
</evidence>
<dbReference type="EMBL" id="GDIQ01077969">
    <property type="protein sequence ID" value="JAN16768.1"/>
    <property type="molecule type" value="Transcribed_RNA"/>
</dbReference>
<reference evidence="12" key="1">
    <citation type="submission" date="2015-10" db="EMBL/GenBank/DDBJ databases">
        <title>EvidentialGene: Evidence-directed Construction of Complete mRNA Transcriptomes without Genomes.</title>
        <authorList>
            <person name="Gilbert D.G."/>
        </authorList>
    </citation>
    <scope>NUCLEOTIDE SEQUENCE</scope>
</reference>
<evidence type="ECO:0000256" key="5">
    <source>
        <dbReference type="ARBA" id="ARBA00022692"/>
    </source>
</evidence>
<comment type="function">
    <text evidence="1">TRAP proteins are part of a complex whose function is to bind calcium to the ER membrane and thereby regulate the retention of ER resident proteins.</text>
</comment>
<organism evidence="12">
    <name type="scientific">Daphnia magna</name>
    <dbReference type="NCBI Taxonomy" id="35525"/>
    <lineage>
        <taxon>Eukaryota</taxon>
        <taxon>Metazoa</taxon>
        <taxon>Ecdysozoa</taxon>
        <taxon>Arthropoda</taxon>
        <taxon>Crustacea</taxon>
        <taxon>Branchiopoda</taxon>
        <taxon>Diplostraca</taxon>
        <taxon>Cladocera</taxon>
        <taxon>Anomopoda</taxon>
        <taxon>Daphniidae</taxon>
        <taxon>Daphnia</taxon>
    </lineage>
</organism>
<name>A0A0P6DBZ8_9CRUS</name>
<keyword evidence="8 11" id="KW-1133">Transmembrane helix</keyword>
<dbReference type="InterPro" id="IPR008856">
    <property type="entry name" value="TRAP_beta"/>
</dbReference>
<evidence type="ECO:0000256" key="8">
    <source>
        <dbReference type="ARBA" id="ARBA00022989"/>
    </source>
</evidence>
<evidence type="ECO:0000256" key="7">
    <source>
        <dbReference type="ARBA" id="ARBA00022824"/>
    </source>
</evidence>
<sequence length="227" mass="25317">MCRIRTRRNTVNCDLQLPTNNLKVLWTKNFQSGLFTMDNWLKICIVVVFAVATTGNEEATPAKLLFSKQILNKYLVEGMDIVIKYSLFNVGGTAALDVQVADNTFGPQDFEVVGGQLKVTIDRIPPGSNATHVVVIRPSKYGYFNFTAAEVSYLPSEDAAEALVGLSSEPGQGAIVPFKEYDRKFSPHLLDWLSFAVMSMPSLVLPYALWYSSKTKYEAIMTQKKDK</sequence>
<keyword evidence="6" id="KW-0732">Signal</keyword>
<evidence type="ECO:0000256" key="6">
    <source>
        <dbReference type="ARBA" id="ARBA00022729"/>
    </source>
</evidence>
<dbReference type="AlphaFoldDB" id="A0A0P6DBZ8"/>
<dbReference type="PANTHER" id="PTHR12861">
    <property type="entry name" value="TRANSLOCON-ASSOCIATED PROTEIN, BETA SUBUNIT PRECURSOR TRAP-BETA SIGNAL SEQUENCE RECEPTOR BETA SUBUNIT"/>
    <property type="match status" value="1"/>
</dbReference>
<keyword evidence="7" id="KW-0256">Endoplasmic reticulum</keyword>
<dbReference type="EMBL" id="GDIQ01079965">
    <property type="protein sequence ID" value="JAN14772.1"/>
    <property type="molecule type" value="Transcribed_RNA"/>
</dbReference>
<evidence type="ECO:0000313" key="12">
    <source>
        <dbReference type="EMBL" id="JAN14772.1"/>
    </source>
</evidence>
<evidence type="ECO:0000256" key="3">
    <source>
        <dbReference type="ARBA" id="ARBA00005610"/>
    </source>
</evidence>